<dbReference type="Proteomes" id="UP000887566">
    <property type="component" value="Unplaced"/>
</dbReference>
<keyword evidence="3" id="KW-1185">Reference proteome</keyword>
<name>A0A914WDK3_9BILA</name>
<proteinExistence type="predicted"/>
<dbReference type="WBParaSite" id="PSAMB.scaffold3813size16807.g22570.t1">
    <property type="protein sequence ID" value="PSAMB.scaffold3813size16807.g22570.t1"/>
    <property type="gene ID" value="PSAMB.scaffold3813size16807.g22570"/>
</dbReference>
<reference evidence="4" key="1">
    <citation type="submission" date="2022-11" db="UniProtKB">
        <authorList>
            <consortium name="WormBaseParasite"/>
        </authorList>
    </citation>
    <scope>IDENTIFICATION</scope>
</reference>
<evidence type="ECO:0000313" key="4">
    <source>
        <dbReference type="WBParaSite" id="PSAMB.scaffold3813size16807.g22570.t1"/>
    </source>
</evidence>
<evidence type="ECO:0000256" key="1">
    <source>
        <dbReference type="SAM" id="MobiDB-lite"/>
    </source>
</evidence>
<feature type="compositionally biased region" description="Low complexity" evidence="1">
    <location>
        <begin position="46"/>
        <end position="61"/>
    </location>
</feature>
<keyword evidence="2" id="KW-0732">Signal</keyword>
<protein>
    <submittedName>
        <fullName evidence="4">Uncharacterized protein</fullName>
    </submittedName>
</protein>
<sequence>MLLVSIKLLLALGACAVVAIRLPLVVADDDPLAEIDPESSSFARISVPPSSLNSQSQPPSLAMAEEAATTPAVTKKCLKYNNVDILDRKAVEAENGFDQATCKNERDHCYRLLSYDKITMVTNATAGCMSYHEHNTTMFFDTRIAKQLVNGLGCLTDRTNFIYHKMPKRHSEYVGVTGEVKQLCISTSADIESQKLIVLPDSHECYLYSDADYHPLSDGAKLSTAKCFTTYRDIYAKGNSVVPMCYRGARIVDGKAKLYGGCVDAKRSCEELEEDRWIPWFFEKVPRAYDSLPTMVSCCSGNLCNKELDPASISCSAYTNVNIFNATAVEETNKVGAVACPSGKFCYQYIQQKDDVLYATAGCATDVSKYPTPKTDDHGCYTADDTGAAATALGIDKATTTSICTGFSPTNVFTIDERNLPTCYSYNIRVAHGSAASGVPKAVHCYTSYGEKEKRVNDTKHYCYSAVAMDENNNAYYSGGCVDRPQRCEAGGDDGINMTATEKGRIEWFFDMLKFKEEGSGSHTPEVVQCCATTLGGEPCNGQLALPRSRSSTTSTVSLALVSIVVAISTLAAAL</sequence>
<feature type="region of interest" description="Disordered" evidence="1">
    <location>
        <begin position="44"/>
        <end position="65"/>
    </location>
</feature>
<organism evidence="3 4">
    <name type="scientific">Plectus sambesii</name>
    <dbReference type="NCBI Taxonomy" id="2011161"/>
    <lineage>
        <taxon>Eukaryota</taxon>
        <taxon>Metazoa</taxon>
        <taxon>Ecdysozoa</taxon>
        <taxon>Nematoda</taxon>
        <taxon>Chromadorea</taxon>
        <taxon>Plectida</taxon>
        <taxon>Plectina</taxon>
        <taxon>Plectoidea</taxon>
        <taxon>Plectidae</taxon>
        <taxon>Plectus</taxon>
    </lineage>
</organism>
<dbReference type="AlphaFoldDB" id="A0A914WDK3"/>
<evidence type="ECO:0000256" key="2">
    <source>
        <dbReference type="SAM" id="SignalP"/>
    </source>
</evidence>
<feature type="signal peptide" evidence="2">
    <location>
        <begin position="1"/>
        <end position="27"/>
    </location>
</feature>
<accession>A0A914WDK3</accession>
<feature type="chain" id="PRO_5037850970" evidence="2">
    <location>
        <begin position="28"/>
        <end position="575"/>
    </location>
</feature>
<evidence type="ECO:0000313" key="3">
    <source>
        <dbReference type="Proteomes" id="UP000887566"/>
    </source>
</evidence>